<gene>
    <name evidence="1" type="ORF">AVDCRST_MAG68-2557</name>
</gene>
<accession>A0A6J4LFP3</accession>
<name>A0A6J4LFP3_9BACT</name>
<protein>
    <submittedName>
        <fullName evidence="1">Uncharacterized protein</fullName>
    </submittedName>
</protein>
<organism evidence="1">
    <name type="scientific">uncultured Gemmatimonadota bacterium</name>
    <dbReference type="NCBI Taxonomy" id="203437"/>
    <lineage>
        <taxon>Bacteria</taxon>
        <taxon>Pseudomonadati</taxon>
        <taxon>Gemmatimonadota</taxon>
        <taxon>environmental samples</taxon>
    </lineage>
</organism>
<evidence type="ECO:0000313" key="1">
    <source>
        <dbReference type="EMBL" id="CAA9331936.1"/>
    </source>
</evidence>
<proteinExistence type="predicted"/>
<dbReference type="AlphaFoldDB" id="A0A6J4LFP3"/>
<reference evidence="1" key="1">
    <citation type="submission" date="2020-02" db="EMBL/GenBank/DDBJ databases">
        <authorList>
            <person name="Meier V. D."/>
        </authorList>
    </citation>
    <scope>NUCLEOTIDE SEQUENCE</scope>
    <source>
        <strain evidence="1">AVDCRST_MAG68</strain>
    </source>
</reference>
<sequence length="68" mass="7640">MRLKIPASAPFPVDRAASAGRPDTRSEQCCLFAEHFAAQRLAWRVNSRQRLHEVRLRGLVSSSFSGRS</sequence>
<dbReference type="EMBL" id="CADCTW010000123">
    <property type="protein sequence ID" value="CAA9331936.1"/>
    <property type="molecule type" value="Genomic_DNA"/>
</dbReference>